<evidence type="ECO:0000313" key="1">
    <source>
        <dbReference type="EMBL" id="KAK7032826.1"/>
    </source>
</evidence>
<name>A0AAW0C224_9AGAR</name>
<dbReference type="EMBL" id="JAWWNJ010000023">
    <property type="protein sequence ID" value="KAK7032826.1"/>
    <property type="molecule type" value="Genomic_DNA"/>
</dbReference>
<proteinExistence type="predicted"/>
<dbReference type="Proteomes" id="UP001362999">
    <property type="component" value="Unassembled WGS sequence"/>
</dbReference>
<comment type="caution">
    <text evidence="1">The sequence shown here is derived from an EMBL/GenBank/DDBJ whole genome shotgun (WGS) entry which is preliminary data.</text>
</comment>
<sequence length="104" mass="11087">MSLSGALRSLGSRRALLNIRSMHSLHSPFGAMTSRTVPFTGTEKRSPDSFTMEFGATRLNVVASAPVDKFNGVPLGAFAVATPYQTSAEAQTTKPAETRLGSRQ</sequence>
<dbReference type="AlphaFoldDB" id="A0AAW0C224"/>
<protein>
    <submittedName>
        <fullName evidence="1">Uncharacterized protein</fullName>
    </submittedName>
</protein>
<gene>
    <name evidence="1" type="ORF">R3P38DRAFT_772651</name>
</gene>
<reference evidence="1 2" key="1">
    <citation type="journal article" date="2024" name="J Genomics">
        <title>Draft genome sequencing and assembly of Favolaschia claudopus CIRM-BRFM 2984 isolated from oak limbs.</title>
        <authorList>
            <person name="Navarro D."/>
            <person name="Drula E."/>
            <person name="Chaduli D."/>
            <person name="Cazenave R."/>
            <person name="Ahrendt S."/>
            <person name="Wang J."/>
            <person name="Lipzen A."/>
            <person name="Daum C."/>
            <person name="Barry K."/>
            <person name="Grigoriev I.V."/>
            <person name="Favel A."/>
            <person name="Rosso M.N."/>
            <person name="Martin F."/>
        </authorList>
    </citation>
    <scope>NUCLEOTIDE SEQUENCE [LARGE SCALE GENOMIC DNA]</scope>
    <source>
        <strain evidence="1 2">CIRM-BRFM 2984</strain>
    </source>
</reference>
<evidence type="ECO:0000313" key="2">
    <source>
        <dbReference type="Proteomes" id="UP001362999"/>
    </source>
</evidence>
<organism evidence="1 2">
    <name type="scientific">Favolaschia claudopus</name>
    <dbReference type="NCBI Taxonomy" id="2862362"/>
    <lineage>
        <taxon>Eukaryota</taxon>
        <taxon>Fungi</taxon>
        <taxon>Dikarya</taxon>
        <taxon>Basidiomycota</taxon>
        <taxon>Agaricomycotina</taxon>
        <taxon>Agaricomycetes</taxon>
        <taxon>Agaricomycetidae</taxon>
        <taxon>Agaricales</taxon>
        <taxon>Marasmiineae</taxon>
        <taxon>Mycenaceae</taxon>
        <taxon>Favolaschia</taxon>
    </lineage>
</organism>
<accession>A0AAW0C224</accession>
<keyword evidence="2" id="KW-1185">Reference proteome</keyword>